<evidence type="ECO:0000313" key="6">
    <source>
        <dbReference type="EMBL" id="BDZ52250.1"/>
    </source>
</evidence>
<evidence type="ECO:0000313" key="7">
    <source>
        <dbReference type="Proteomes" id="UP001321486"/>
    </source>
</evidence>
<dbReference type="PANTHER" id="PTHR42840">
    <property type="entry name" value="NAD(P)-BINDING ROSSMANN-FOLD SUPERFAMILY PROTEIN-RELATED"/>
    <property type="match status" value="1"/>
</dbReference>
<dbReference type="Proteomes" id="UP001321486">
    <property type="component" value="Chromosome"/>
</dbReference>
<evidence type="ECO:0000256" key="3">
    <source>
        <dbReference type="ARBA" id="ARBA00023027"/>
    </source>
</evidence>
<feature type="domain" description="GFO/IDH/MocA-like oxidoreductase" evidence="4">
    <location>
        <begin position="1"/>
        <end position="81"/>
    </location>
</feature>
<evidence type="ECO:0000256" key="2">
    <source>
        <dbReference type="ARBA" id="ARBA00023002"/>
    </source>
</evidence>
<organism evidence="5 7">
    <name type="scientific">Frondihabitans sucicola</name>
    <dbReference type="NCBI Taxonomy" id="1268041"/>
    <lineage>
        <taxon>Bacteria</taxon>
        <taxon>Bacillati</taxon>
        <taxon>Actinomycetota</taxon>
        <taxon>Actinomycetes</taxon>
        <taxon>Micrococcales</taxon>
        <taxon>Microbacteriaceae</taxon>
        <taxon>Frondihabitans</taxon>
    </lineage>
</organism>
<dbReference type="EMBL" id="AP027732">
    <property type="protein sequence ID" value="BDZ47777.1"/>
    <property type="molecule type" value="Genomic_DNA"/>
</dbReference>
<gene>
    <name evidence="5" type="ORF">GCM10025867_00180</name>
    <name evidence="6" type="ORF">GCM10025867_44910</name>
</gene>
<protein>
    <recommendedName>
        <fullName evidence="4">GFO/IDH/MocA-like oxidoreductase domain-containing protein</fullName>
    </recommendedName>
</protein>
<evidence type="ECO:0000313" key="5">
    <source>
        <dbReference type="EMBL" id="BDZ47777.1"/>
    </source>
</evidence>
<sequence>MRDQTVHFFDLARWIADLEPVSVFAAGSALSDPRLREHDDVDTSVVTLTLSSGALVQIDSIRRTGYGYDERIEVVGSTGMAEARRRRDGHVSRYSHGRVVEDGLHPGWFERIRPTYASALGAFVESLEKGGALQSGLPSLRDGLTAQVIAEAATTSLHTGVSEPITS</sequence>
<keyword evidence="2" id="KW-0560">Oxidoreductase</keyword>
<evidence type="ECO:0000259" key="4">
    <source>
        <dbReference type="Pfam" id="PF22725"/>
    </source>
</evidence>
<reference evidence="7" key="2">
    <citation type="journal article" date="2019" name="Int. J. Syst. Evol. Microbiol.">
        <title>The Global Catalogue of Microorganisms (GCM) 10K type strain sequencing project: providing services to taxonomists for standard genome sequencing and annotation.</title>
        <authorList>
            <consortium name="The Broad Institute Genomics Platform"/>
            <consortium name="The Broad Institute Genome Sequencing Center for Infectious Disease"/>
            <person name="Wu L."/>
            <person name="Ma J."/>
        </authorList>
    </citation>
    <scope>NUCLEOTIDE SEQUENCE [LARGE SCALE GENOMIC DNA]</scope>
    <source>
        <strain evidence="7">NBRC 108728</strain>
    </source>
</reference>
<dbReference type="Pfam" id="PF22725">
    <property type="entry name" value="GFO_IDH_MocA_C3"/>
    <property type="match status" value="1"/>
</dbReference>
<keyword evidence="3" id="KW-0520">NAD</keyword>
<reference evidence="5" key="1">
    <citation type="journal article" date="2014" name="Int. J. Syst. Evol. Microbiol.">
        <title>Complete genome of a new Firmicutes species belonging to the dominant human colonic microbiota ('Ruminococcus bicirculans') reveals two chromosomes and a selective capacity to utilize plant glucans.</title>
        <authorList>
            <consortium name="NISC Comparative Sequencing Program"/>
            <person name="Wegmann U."/>
            <person name="Louis P."/>
            <person name="Goesmann A."/>
            <person name="Henrissat B."/>
            <person name="Duncan S.H."/>
            <person name="Flint H.J."/>
        </authorList>
    </citation>
    <scope>NUCLEOTIDE SEQUENCE</scope>
    <source>
        <strain evidence="5">NBRC 108728</strain>
    </source>
</reference>
<accession>A0ABM8GHE2</accession>
<dbReference type="Gene3D" id="3.30.360.10">
    <property type="entry name" value="Dihydrodipicolinate Reductase, domain 2"/>
    <property type="match status" value="1"/>
</dbReference>
<proteinExistence type="inferred from homology"/>
<name>A0ABM8GHE2_9MICO</name>
<reference evidence="5" key="3">
    <citation type="submission" date="2023-02" db="EMBL/GenBank/DDBJ databases">
        <authorList>
            <person name="Sun Q."/>
            <person name="Mori K."/>
        </authorList>
    </citation>
    <scope>NUCLEOTIDE SEQUENCE</scope>
    <source>
        <strain evidence="5">NBRC 108728</strain>
    </source>
</reference>
<comment type="similarity">
    <text evidence="1">Belongs to the Gfo/Idh/MocA family.</text>
</comment>
<dbReference type="InterPro" id="IPR055170">
    <property type="entry name" value="GFO_IDH_MocA-like_dom"/>
</dbReference>
<dbReference type="SUPFAM" id="SSF55347">
    <property type="entry name" value="Glyceraldehyde-3-phosphate dehydrogenase-like, C-terminal domain"/>
    <property type="match status" value="1"/>
</dbReference>
<evidence type="ECO:0000256" key="1">
    <source>
        <dbReference type="ARBA" id="ARBA00010928"/>
    </source>
</evidence>
<dbReference type="PANTHER" id="PTHR42840:SF3">
    <property type="entry name" value="BINDING ROSSMANN FOLD OXIDOREDUCTASE, PUTATIVE (AFU_ORTHOLOGUE AFUA_2G10240)-RELATED"/>
    <property type="match status" value="1"/>
</dbReference>
<keyword evidence="7" id="KW-1185">Reference proteome</keyword>
<dbReference type="RefSeq" id="WP_286344862.1">
    <property type="nucleotide sequence ID" value="NZ_AP027732.1"/>
</dbReference>
<dbReference type="EMBL" id="AP027732">
    <property type="protein sequence ID" value="BDZ52250.1"/>
    <property type="molecule type" value="Genomic_DNA"/>
</dbReference>